<dbReference type="Gene3D" id="1.25.10.10">
    <property type="entry name" value="Leucine-rich Repeat Variant"/>
    <property type="match status" value="1"/>
</dbReference>
<reference evidence="1 2" key="1">
    <citation type="submission" date="2021-08" db="EMBL/GenBank/DDBJ databases">
        <title>The genome sequence of Chitinophaga sp. B61.</title>
        <authorList>
            <person name="Zhang X."/>
        </authorList>
    </citation>
    <scope>NUCLEOTIDE SEQUENCE [LARGE SCALE GENOMIC DNA]</scope>
    <source>
        <strain evidence="1 2">B61</strain>
    </source>
</reference>
<evidence type="ECO:0008006" key="3">
    <source>
        <dbReference type="Google" id="ProtNLM"/>
    </source>
</evidence>
<dbReference type="InterPro" id="IPR016024">
    <property type="entry name" value="ARM-type_fold"/>
</dbReference>
<evidence type="ECO:0000313" key="2">
    <source>
        <dbReference type="Proteomes" id="UP000812961"/>
    </source>
</evidence>
<protein>
    <recommendedName>
        <fullName evidence="3">HEAT repeat protein</fullName>
    </recommendedName>
</protein>
<dbReference type="InterPro" id="IPR011989">
    <property type="entry name" value="ARM-like"/>
</dbReference>
<evidence type="ECO:0000313" key="1">
    <source>
        <dbReference type="EMBL" id="MBW8684722.1"/>
    </source>
</evidence>
<dbReference type="SUPFAM" id="SSF48371">
    <property type="entry name" value="ARM repeat"/>
    <property type="match status" value="1"/>
</dbReference>
<keyword evidence="2" id="KW-1185">Reference proteome</keyword>
<dbReference type="Proteomes" id="UP000812961">
    <property type="component" value="Unassembled WGS sequence"/>
</dbReference>
<organism evidence="1 2">
    <name type="scientific">Chitinophaga rhizophila</name>
    <dbReference type="NCBI Taxonomy" id="2866212"/>
    <lineage>
        <taxon>Bacteria</taxon>
        <taxon>Pseudomonadati</taxon>
        <taxon>Bacteroidota</taxon>
        <taxon>Chitinophagia</taxon>
        <taxon>Chitinophagales</taxon>
        <taxon>Chitinophagaceae</taxon>
        <taxon>Chitinophaga</taxon>
    </lineage>
</organism>
<sequence>MNLRDELLREYSKANCMRIVAWIGHSEERFAQLVHLFIHEEYRVVQMAAWPLSYVLEVHPELAKKHLPVLLDNLEKPNLISAVKRNTVRALQSISIPEEYHGTVMNRCFNYISDPTEKAAVKAFSLTVLENLSKIYPDIKGELKLIIESNIENETPAFISRAKKILIRMSRTS</sequence>
<dbReference type="EMBL" id="JAICCF010000002">
    <property type="protein sequence ID" value="MBW8684722.1"/>
    <property type="molecule type" value="Genomic_DNA"/>
</dbReference>
<comment type="caution">
    <text evidence="1">The sequence shown here is derived from an EMBL/GenBank/DDBJ whole genome shotgun (WGS) entry which is preliminary data.</text>
</comment>
<accession>A0ABS7GDI3</accession>
<name>A0ABS7GDI3_9BACT</name>
<proteinExistence type="predicted"/>
<gene>
    <name evidence="1" type="ORF">K1Y79_10315</name>
</gene>